<gene>
    <name evidence="2" type="ORF">A3A70_00515</name>
</gene>
<accession>A0A1F4VM60</accession>
<reference evidence="2 3" key="1">
    <citation type="journal article" date="2016" name="Nat. Commun.">
        <title>Thousands of microbial genomes shed light on interconnected biogeochemical processes in an aquifer system.</title>
        <authorList>
            <person name="Anantharaman K."/>
            <person name="Brown C.T."/>
            <person name="Hug L.A."/>
            <person name="Sharon I."/>
            <person name="Castelle C.J."/>
            <person name="Probst A.J."/>
            <person name="Thomas B.C."/>
            <person name="Singh A."/>
            <person name="Wilkins M.J."/>
            <person name="Karaoz U."/>
            <person name="Brodie E.L."/>
            <person name="Williams K.H."/>
            <person name="Hubbard S.S."/>
            <person name="Banfield J.F."/>
        </authorList>
    </citation>
    <scope>NUCLEOTIDE SEQUENCE [LARGE SCALE GENOMIC DNA]</scope>
</reference>
<protein>
    <submittedName>
        <fullName evidence="2">Uncharacterized protein</fullName>
    </submittedName>
</protein>
<dbReference type="Proteomes" id="UP000178964">
    <property type="component" value="Unassembled WGS sequence"/>
</dbReference>
<feature type="region of interest" description="Disordered" evidence="1">
    <location>
        <begin position="274"/>
        <end position="361"/>
    </location>
</feature>
<name>A0A1F4VM60_UNCKA</name>
<evidence type="ECO:0000313" key="3">
    <source>
        <dbReference type="Proteomes" id="UP000178964"/>
    </source>
</evidence>
<proteinExistence type="predicted"/>
<dbReference type="EMBL" id="MEVK01000040">
    <property type="protein sequence ID" value="OGC58234.1"/>
    <property type="molecule type" value="Genomic_DNA"/>
</dbReference>
<organism evidence="2 3">
    <name type="scientific">candidate division WWE3 bacterium RIFCSPLOWO2_01_FULL_42_11</name>
    <dbReference type="NCBI Taxonomy" id="1802627"/>
    <lineage>
        <taxon>Bacteria</taxon>
        <taxon>Katanobacteria</taxon>
    </lineage>
</organism>
<comment type="caution">
    <text evidence="2">The sequence shown here is derived from an EMBL/GenBank/DDBJ whole genome shotgun (WGS) entry which is preliminary data.</text>
</comment>
<sequence length="450" mass="51062">MERYLVSQGLREQKVAGGKETTREETVRRFKTVSEYLERVIVEKLYNLDSRRANITALLAEFGIGFDANNQLFLANQETGTPQESLTYEDITERLGQIEEGQPAKPLKELYSQLHILGLLTNWRKEVGTDSYQELYVAASAAAFSGPRDTLDFTIQQTRMARHKIAGRSETGKLELSKGLALSTSLALVQSVKSAIFFGAGAFGAEQIAKIDGLGPFLQEAFRHPTGIPSRVKEYWEYLSNWKFMVAGEERSMTTQLLIFGLWGSALAHWMVMKQKEKSKPKKTEPEQKEALKTKTSVPIFRDRNDELAEMSTQETTQEPSPEPPPANSGGSRSEPEGSETTTPDPLELAKKHKYTSDDLKDVARVMREQHEKAERAGPARLKIQNERHRKAVESNLRTMENHWRRSDAPNKKLIERYQTGLIKLADDLEIYSKSDPDAWIKLLRTYPKR</sequence>
<feature type="compositionally biased region" description="Basic and acidic residues" evidence="1">
    <location>
        <begin position="274"/>
        <end position="293"/>
    </location>
</feature>
<dbReference type="AlphaFoldDB" id="A0A1F4VM60"/>
<evidence type="ECO:0000313" key="2">
    <source>
        <dbReference type="EMBL" id="OGC58234.1"/>
    </source>
</evidence>
<evidence type="ECO:0000256" key="1">
    <source>
        <dbReference type="SAM" id="MobiDB-lite"/>
    </source>
</evidence>